<evidence type="ECO:0000256" key="1">
    <source>
        <dbReference type="ARBA" id="ARBA00022942"/>
    </source>
</evidence>
<name>K8EMP6_9CHLO</name>
<dbReference type="GO" id="GO:0005737">
    <property type="term" value="C:cytoplasm"/>
    <property type="evidence" value="ECO:0007669"/>
    <property type="project" value="UniProtKB-SubCell"/>
</dbReference>
<dbReference type="GO" id="GO:0019773">
    <property type="term" value="C:proteasome core complex, alpha-subunit complex"/>
    <property type="evidence" value="ECO:0007669"/>
    <property type="project" value="InterPro"/>
</dbReference>
<evidence type="ECO:0000313" key="4">
    <source>
        <dbReference type="EMBL" id="CCO19472.1"/>
    </source>
</evidence>
<dbReference type="PANTHER" id="PTHR11599">
    <property type="entry name" value="PROTEASOME SUBUNIT ALPHA/BETA"/>
    <property type="match status" value="1"/>
</dbReference>
<dbReference type="GeneID" id="19011871"/>
<dbReference type="AlphaFoldDB" id="K8EMP6"/>
<dbReference type="OrthoDB" id="495588at2759"/>
<organism evidence="4 5">
    <name type="scientific">Bathycoccus prasinos</name>
    <dbReference type="NCBI Taxonomy" id="41875"/>
    <lineage>
        <taxon>Eukaryota</taxon>
        <taxon>Viridiplantae</taxon>
        <taxon>Chlorophyta</taxon>
        <taxon>Mamiellophyceae</taxon>
        <taxon>Mamiellales</taxon>
        <taxon>Bathycoccaceae</taxon>
        <taxon>Bathycoccus</taxon>
    </lineage>
</organism>
<dbReference type="Gene3D" id="3.60.20.10">
    <property type="entry name" value="Glutamine Phosphoribosylpyrophosphate, subunit 1, domain 1"/>
    <property type="match status" value="1"/>
</dbReference>
<dbReference type="SUPFAM" id="SSF56235">
    <property type="entry name" value="N-terminal nucleophile aminohydrolases (Ntn hydrolases)"/>
    <property type="match status" value="1"/>
</dbReference>
<dbReference type="InterPro" id="IPR001353">
    <property type="entry name" value="Proteasome_sua/b"/>
</dbReference>
<comment type="subcellular location">
    <subcellularLocation>
        <location evidence="2">Cytoplasm</location>
    </subcellularLocation>
    <subcellularLocation>
        <location evidence="2">Nucleus</location>
    </subcellularLocation>
</comment>
<evidence type="ECO:0000313" key="5">
    <source>
        <dbReference type="Proteomes" id="UP000198341"/>
    </source>
</evidence>
<comment type="similarity">
    <text evidence="2">Belongs to the peptidase T1A family.</text>
</comment>
<protein>
    <recommendedName>
        <fullName evidence="2">Proteasome subunit alpha type</fullName>
    </recommendedName>
</protein>
<dbReference type="GO" id="GO:0006511">
    <property type="term" value="P:ubiquitin-dependent protein catabolic process"/>
    <property type="evidence" value="ECO:0007669"/>
    <property type="project" value="InterPro"/>
</dbReference>
<keyword evidence="5" id="KW-1185">Reference proteome</keyword>
<dbReference type="Pfam" id="PF10584">
    <property type="entry name" value="Proteasome_A_N"/>
    <property type="match status" value="1"/>
</dbReference>
<proteinExistence type="inferred from homology"/>
<dbReference type="STRING" id="41875.K8EMP6"/>
<keyword evidence="1 2" id="KW-0647">Proteasome</keyword>
<dbReference type="InterPro" id="IPR000426">
    <property type="entry name" value="Proteasome_asu_N"/>
</dbReference>
<dbReference type="eggNOG" id="KOG0863">
    <property type="taxonomic scope" value="Eukaryota"/>
</dbReference>
<evidence type="ECO:0000259" key="3">
    <source>
        <dbReference type="PROSITE" id="PS00388"/>
    </source>
</evidence>
<feature type="domain" description="Proteasome alpha-type subunits" evidence="3">
    <location>
        <begin position="6"/>
        <end position="28"/>
    </location>
</feature>
<dbReference type="KEGG" id="bpg:Bathy14g03370"/>
<dbReference type="Pfam" id="PF00227">
    <property type="entry name" value="Proteasome"/>
    <property type="match status" value="1"/>
</dbReference>
<dbReference type="InterPro" id="IPR029055">
    <property type="entry name" value="Ntn_hydrolases_N"/>
</dbReference>
<dbReference type="SMART" id="SM00948">
    <property type="entry name" value="Proteasome_A_N"/>
    <property type="match status" value="1"/>
</dbReference>
<reference evidence="4 5" key="1">
    <citation type="submission" date="2011-10" db="EMBL/GenBank/DDBJ databases">
        <authorList>
            <person name="Genoscope - CEA"/>
        </authorList>
    </citation>
    <scope>NUCLEOTIDE SEQUENCE [LARGE SCALE GENOMIC DNA]</scope>
    <source>
        <strain evidence="4 5">RCC 1105</strain>
    </source>
</reference>
<dbReference type="RefSeq" id="XP_007509015.1">
    <property type="nucleotide sequence ID" value="XM_007508953.1"/>
</dbReference>
<comment type="function">
    <text evidence="2">The proteasome is a multicatalytic proteinase complex which is characterized by its ability to cleave peptides with Arg, Phe, Tyr, Leu, and Glu adjacent to the leaving group at neutral or slightly basic pH.</text>
</comment>
<dbReference type="EMBL" id="FO082265">
    <property type="protein sequence ID" value="CCO19472.1"/>
    <property type="molecule type" value="Genomic_DNA"/>
</dbReference>
<accession>K8EMP6</accession>
<dbReference type="PROSITE" id="PS00388">
    <property type="entry name" value="PROTEASOME_ALPHA_1"/>
    <property type="match status" value="1"/>
</dbReference>
<comment type="subunit">
    <text evidence="2">The 20S proteasome core is composed of 28 subunits that are arranged in four stacked rings, resulting in a barrel-shaped structure. The two end rings are each formed by seven alpha subunits, and the two central rings are each formed by seven beta subunits.</text>
</comment>
<keyword evidence="2" id="KW-0963">Cytoplasm</keyword>
<evidence type="ECO:0000256" key="2">
    <source>
        <dbReference type="RuleBase" id="RU000551"/>
    </source>
</evidence>
<dbReference type="InterPro" id="IPR050115">
    <property type="entry name" value="Proteasome_alpha"/>
</dbReference>
<sequence length="209" mass="23253">MFRNQYDQDVLTWSPQGRLHQIEYALEAVKQGGAVVGCKVSQLKACNATTVVLVTLNRELPNQSKQQKKIFKIDNNIGIAVSGLASDAVLLTEQLRAECTKSKFIYGSSPPLSQLADTISRKLQGQTQRSSRRPYGVGLILAGLDNSGTSIFHVCPSGNLYEYDCFALGSRSQASKTYLEKYIDTLKECSRVEVRNFKLFITKYDIQNS</sequence>
<keyword evidence="2" id="KW-0539">Nucleus</keyword>
<dbReference type="GO" id="GO:0005634">
    <property type="term" value="C:nucleus"/>
    <property type="evidence" value="ECO:0007669"/>
    <property type="project" value="UniProtKB-SubCell"/>
</dbReference>
<gene>
    <name evidence="4" type="ordered locus">Bathy14g03370</name>
</gene>
<dbReference type="Proteomes" id="UP000198341">
    <property type="component" value="Chromosome 14"/>
</dbReference>